<dbReference type="InterPro" id="IPR023198">
    <property type="entry name" value="PGP-like_dom2"/>
</dbReference>
<dbReference type="GO" id="GO:0008967">
    <property type="term" value="F:phosphoglycolate phosphatase activity"/>
    <property type="evidence" value="ECO:0007669"/>
    <property type="project" value="TreeGrafter"/>
</dbReference>
<accession>A0A841H0K4</accession>
<dbReference type="EMBL" id="JACHIA010000009">
    <property type="protein sequence ID" value="MBB6071532.1"/>
    <property type="molecule type" value="Genomic_DNA"/>
</dbReference>
<keyword evidence="1" id="KW-0378">Hydrolase</keyword>
<dbReference type="EC" id="3.6.1.1" evidence="1"/>
<reference evidence="1 2" key="1">
    <citation type="submission" date="2020-08" db="EMBL/GenBank/DDBJ databases">
        <title>Genomic Encyclopedia of Type Strains, Phase IV (KMG-IV): sequencing the most valuable type-strain genomes for metagenomic binning, comparative biology and taxonomic classification.</title>
        <authorList>
            <person name="Goeker M."/>
        </authorList>
    </citation>
    <scope>NUCLEOTIDE SEQUENCE [LARGE SCALE GENOMIC DNA]</scope>
    <source>
        <strain evidence="1 2">DSM 29007</strain>
    </source>
</reference>
<gene>
    <name evidence="1" type="ORF">HNQ61_003160</name>
</gene>
<dbReference type="SFLD" id="SFLDS00003">
    <property type="entry name" value="Haloacid_Dehalogenase"/>
    <property type="match status" value="1"/>
</dbReference>
<dbReference type="RefSeq" id="WP_170034971.1">
    <property type="nucleotide sequence ID" value="NZ_JABDTL010000001.1"/>
</dbReference>
<dbReference type="PANTHER" id="PTHR43434">
    <property type="entry name" value="PHOSPHOGLYCOLATE PHOSPHATASE"/>
    <property type="match status" value="1"/>
</dbReference>
<dbReference type="InterPro" id="IPR006439">
    <property type="entry name" value="HAD-SF_hydro_IA"/>
</dbReference>
<name>A0A841H0K4_9BACT</name>
<dbReference type="InterPro" id="IPR050155">
    <property type="entry name" value="HAD-like_hydrolase_sf"/>
</dbReference>
<proteinExistence type="predicted"/>
<dbReference type="InterPro" id="IPR023214">
    <property type="entry name" value="HAD_sf"/>
</dbReference>
<keyword evidence="2" id="KW-1185">Reference proteome</keyword>
<dbReference type="InterPro" id="IPR041492">
    <property type="entry name" value="HAD_2"/>
</dbReference>
<dbReference type="SUPFAM" id="SSF56784">
    <property type="entry name" value="HAD-like"/>
    <property type="match status" value="1"/>
</dbReference>
<dbReference type="Gene3D" id="1.10.150.240">
    <property type="entry name" value="Putative phosphatase, domain 2"/>
    <property type="match status" value="1"/>
</dbReference>
<dbReference type="Gene3D" id="3.40.50.1000">
    <property type="entry name" value="HAD superfamily/HAD-like"/>
    <property type="match status" value="1"/>
</dbReference>
<dbReference type="Proteomes" id="UP000582837">
    <property type="component" value="Unassembled WGS sequence"/>
</dbReference>
<organism evidence="1 2">
    <name type="scientific">Longimicrobium terrae</name>
    <dbReference type="NCBI Taxonomy" id="1639882"/>
    <lineage>
        <taxon>Bacteria</taxon>
        <taxon>Pseudomonadati</taxon>
        <taxon>Gemmatimonadota</taxon>
        <taxon>Longimicrobiia</taxon>
        <taxon>Longimicrobiales</taxon>
        <taxon>Longimicrobiaceae</taxon>
        <taxon>Longimicrobium</taxon>
    </lineage>
</organism>
<dbReference type="Pfam" id="PF13419">
    <property type="entry name" value="HAD_2"/>
    <property type="match status" value="1"/>
</dbReference>
<evidence type="ECO:0000313" key="2">
    <source>
        <dbReference type="Proteomes" id="UP000582837"/>
    </source>
</evidence>
<sequence>MTELIHRPIRAVLYDFDGTLADSTELIMRCWRHTMATHLGHVPPDEEWLSGFGTPLETQLARFGRSDEESLAMLDTYRDHQDGIHDELLRPFPGAAQVVAELDRRGYLMAIVTSKHRRATLRGMELCGIVEHFDEIVTPEDVTHAKPHPEPVQVALRRLGVSADEAIFIGDSPHDIASGRAAGTRTAAALWGPFPHDAIIAAGPDFMLNTQEDVLRLLDEARG</sequence>
<dbReference type="GO" id="GO:0006281">
    <property type="term" value="P:DNA repair"/>
    <property type="evidence" value="ECO:0007669"/>
    <property type="project" value="TreeGrafter"/>
</dbReference>
<dbReference type="PANTHER" id="PTHR43434:SF26">
    <property type="entry name" value="PYROPHOSPHATASE PPAX"/>
    <property type="match status" value="1"/>
</dbReference>
<dbReference type="PRINTS" id="PR00413">
    <property type="entry name" value="HADHALOGNASE"/>
</dbReference>
<dbReference type="GO" id="GO:0005829">
    <property type="term" value="C:cytosol"/>
    <property type="evidence" value="ECO:0007669"/>
    <property type="project" value="TreeGrafter"/>
</dbReference>
<evidence type="ECO:0000313" key="1">
    <source>
        <dbReference type="EMBL" id="MBB6071532.1"/>
    </source>
</evidence>
<dbReference type="NCBIfam" id="TIGR01509">
    <property type="entry name" value="HAD-SF-IA-v3"/>
    <property type="match status" value="1"/>
</dbReference>
<dbReference type="SFLD" id="SFLDG01129">
    <property type="entry name" value="C1.5:_HAD__Beta-PGM__Phosphata"/>
    <property type="match status" value="1"/>
</dbReference>
<dbReference type="AlphaFoldDB" id="A0A841H0K4"/>
<protein>
    <submittedName>
        <fullName evidence="1">Pyrophosphatase PpaX</fullName>
        <ecNumber evidence="1">3.6.1.1</ecNumber>
    </submittedName>
</protein>
<dbReference type="SFLD" id="SFLDG01135">
    <property type="entry name" value="C1.5.6:_HAD__Beta-PGM__Phospha"/>
    <property type="match status" value="1"/>
</dbReference>
<comment type="caution">
    <text evidence="1">The sequence shown here is derived from an EMBL/GenBank/DDBJ whole genome shotgun (WGS) entry which is preliminary data.</text>
</comment>
<dbReference type="NCBIfam" id="TIGR01549">
    <property type="entry name" value="HAD-SF-IA-v1"/>
    <property type="match status" value="1"/>
</dbReference>
<dbReference type="GO" id="GO:0004427">
    <property type="term" value="F:inorganic diphosphate phosphatase activity"/>
    <property type="evidence" value="ECO:0007669"/>
    <property type="project" value="UniProtKB-EC"/>
</dbReference>
<dbReference type="InterPro" id="IPR036412">
    <property type="entry name" value="HAD-like_sf"/>
</dbReference>